<evidence type="ECO:0000256" key="2">
    <source>
        <dbReference type="SAM" id="SignalP"/>
    </source>
</evidence>
<reference evidence="3 4" key="1">
    <citation type="submission" date="2019-01" db="EMBL/GenBank/DDBJ databases">
        <title>Flavobacterium sp. nov.,isolated from freshwater.</title>
        <authorList>
            <person name="Zhang R."/>
            <person name="Du Z.-J."/>
        </authorList>
    </citation>
    <scope>NUCLEOTIDE SEQUENCE [LARGE SCALE GENOMIC DNA]</scope>
    <source>
        <strain evidence="3 4">1E403</strain>
    </source>
</reference>
<dbReference type="OrthoDB" id="994644at2"/>
<keyword evidence="1" id="KW-0472">Membrane</keyword>
<evidence type="ECO:0008006" key="5">
    <source>
        <dbReference type="Google" id="ProtNLM"/>
    </source>
</evidence>
<dbReference type="AlphaFoldDB" id="A0A3S3QSJ4"/>
<gene>
    <name evidence="3" type="ORF">EPI11_07025</name>
</gene>
<dbReference type="RefSeq" id="WP_128389249.1">
    <property type="nucleotide sequence ID" value="NZ_SBII01000004.1"/>
</dbReference>
<sequence length="410" mass="45683">MKIIKLLLLLICSNALAQQFTASSKLSGVTADGLHLLRLSPEFRLYSDSNPGGIRIYDSKNKEVPYTITSKGNANIIANGFTNYPILAKNKVADTSSSVIIENISGNKLSEITLAIANTDATKTYSISGSNDMKEWFGLVNNQTIDNLYSSKDIMVYKTVSLPLNTYRYLKVDFNDKKTLPVNILAAGILKSGEVPQPVFETLSPKIKITEITSEKKTRITVNFDEPILVNQIAFTIKEPAYFKRNARILIPEIVKRKRKISTVLNEYTSFELSSSGSNSIVDLSILENEFIIEIDNNDNQPLVISSVKIYQAPVHLLTYLKKDESYTIKAGNDELAAANYDIEDLDKLPKDIPLITMQPVQKLTAAKSSESSKSNSWIMWVCIIAGALIVLYFCVSMVKDMKNKEKPQI</sequence>
<evidence type="ECO:0000313" key="4">
    <source>
        <dbReference type="Proteomes" id="UP000287527"/>
    </source>
</evidence>
<feature type="chain" id="PRO_5018605063" description="DUF3999 family protein" evidence="2">
    <location>
        <begin position="18"/>
        <end position="410"/>
    </location>
</feature>
<feature type="signal peptide" evidence="2">
    <location>
        <begin position="1"/>
        <end position="17"/>
    </location>
</feature>
<dbReference type="EMBL" id="SBII01000004">
    <property type="protein sequence ID" value="RWX00766.1"/>
    <property type="molecule type" value="Genomic_DNA"/>
</dbReference>
<name>A0A3S3QSJ4_9FLAO</name>
<evidence type="ECO:0000313" key="3">
    <source>
        <dbReference type="EMBL" id="RWX00766.1"/>
    </source>
</evidence>
<keyword evidence="2" id="KW-0732">Signal</keyword>
<feature type="transmembrane region" description="Helical" evidence="1">
    <location>
        <begin position="378"/>
        <end position="399"/>
    </location>
</feature>
<proteinExistence type="predicted"/>
<comment type="caution">
    <text evidence="3">The sequence shown here is derived from an EMBL/GenBank/DDBJ whole genome shotgun (WGS) entry which is preliminary data.</text>
</comment>
<keyword evidence="4" id="KW-1185">Reference proteome</keyword>
<accession>A0A3S3QSJ4</accession>
<keyword evidence="1" id="KW-1133">Transmembrane helix</keyword>
<keyword evidence="1" id="KW-0812">Transmembrane</keyword>
<organism evidence="3 4">
    <name type="scientific">Flavobacterium cerinum</name>
    <dbReference type="NCBI Taxonomy" id="2502784"/>
    <lineage>
        <taxon>Bacteria</taxon>
        <taxon>Pseudomonadati</taxon>
        <taxon>Bacteroidota</taxon>
        <taxon>Flavobacteriia</taxon>
        <taxon>Flavobacteriales</taxon>
        <taxon>Flavobacteriaceae</taxon>
        <taxon>Flavobacterium</taxon>
    </lineage>
</organism>
<dbReference type="Proteomes" id="UP000287527">
    <property type="component" value="Unassembled WGS sequence"/>
</dbReference>
<evidence type="ECO:0000256" key="1">
    <source>
        <dbReference type="SAM" id="Phobius"/>
    </source>
</evidence>
<protein>
    <recommendedName>
        <fullName evidence="5">DUF3999 family protein</fullName>
    </recommendedName>
</protein>